<feature type="compositionally biased region" description="Polar residues" evidence="1">
    <location>
        <begin position="114"/>
        <end position="124"/>
    </location>
</feature>
<feature type="region of interest" description="Disordered" evidence="1">
    <location>
        <begin position="44"/>
        <end position="72"/>
    </location>
</feature>
<feature type="compositionally biased region" description="Basic and acidic residues" evidence="1">
    <location>
        <begin position="144"/>
        <end position="154"/>
    </location>
</feature>
<evidence type="ECO:0000313" key="3">
    <source>
        <dbReference type="Proteomes" id="UP001627154"/>
    </source>
</evidence>
<dbReference type="Proteomes" id="UP001627154">
    <property type="component" value="Unassembled WGS sequence"/>
</dbReference>
<dbReference type="Gene3D" id="4.10.60.10">
    <property type="entry name" value="Zinc finger, CCHC-type"/>
    <property type="match status" value="1"/>
</dbReference>
<reference evidence="2 3" key="1">
    <citation type="journal article" date="2024" name="bioRxiv">
        <title>A reference genome for Trichogramma kaykai: A tiny desert-dwelling parasitoid wasp with competing sex-ratio distorters.</title>
        <authorList>
            <person name="Culotta J."/>
            <person name="Lindsey A.R."/>
        </authorList>
    </citation>
    <scope>NUCLEOTIDE SEQUENCE [LARGE SCALE GENOMIC DNA]</scope>
    <source>
        <strain evidence="2 3">KSX58</strain>
    </source>
</reference>
<protein>
    <recommendedName>
        <fullName evidence="4">CCHC-type domain-containing protein</fullName>
    </recommendedName>
</protein>
<feature type="compositionally biased region" description="Basic residues" evidence="1">
    <location>
        <begin position="131"/>
        <end position="142"/>
    </location>
</feature>
<feature type="compositionally biased region" description="Polar residues" evidence="1">
    <location>
        <begin position="156"/>
        <end position="167"/>
    </location>
</feature>
<proteinExistence type="predicted"/>
<keyword evidence="3" id="KW-1185">Reference proteome</keyword>
<evidence type="ECO:0000313" key="2">
    <source>
        <dbReference type="EMBL" id="KAL3387962.1"/>
    </source>
</evidence>
<dbReference type="EMBL" id="JBJJXI010000136">
    <property type="protein sequence ID" value="KAL3387962.1"/>
    <property type="molecule type" value="Genomic_DNA"/>
</dbReference>
<dbReference type="AlphaFoldDB" id="A0ABD2W4Y3"/>
<sequence length="167" mass="18320">MDLDDAIMKAVDVERYSQIRQATGSNLTTMGLFNIPATTASSHYDARTKQEVAPPTLPLPKSDSTAESSGKAAKKVKCQICRMDGHEANTCFKLQRLLPVCTSCLEEGHEGKQCSKNRNSSGEQGDSGKSKGNHKNFKKFNKNNKSDKSNKENDAGENQQPKNVEKN</sequence>
<dbReference type="SUPFAM" id="SSF57756">
    <property type="entry name" value="Retrovirus zinc finger-like domains"/>
    <property type="match status" value="1"/>
</dbReference>
<organism evidence="2 3">
    <name type="scientific">Trichogramma kaykai</name>
    <dbReference type="NCBI Taxonomy" id="54128"/>
    <lineage>
        <taxon>Eukaryota</taxon>
        <taxon>Metazoa</taxon>
        <taxon>Ecdysozoa</taxon>
        <taxon>Arthropoda</taxon>
        <taxon>Hexapoda</taxon>
        <taxon>Insecta</taxon>
        <taxon>Pterygota</taxon>
        <taxon>Neoptera</taxon>
        <taxon>Endopterygota</taxon>
        <taxon>Hymenoptera</taxon>
        <taxon>Apocrita</taxon>
        <taxon>Proctotrupomorpha</taxon>
        <taxon>Chalcidoidea</taxon>
        <taxon>Trichogrammatidae</taxon>
        <taxon>Trichogramma</taxon>
    </lineage>
</organism>
<evidence type="ECO:0008006" key="4">
    <source>
        <dbReference type="Google" id="ProtNLM"/>
    </source>
</evidence>
<evidence type="ECO:0000256" key="1">
    <source>
        <dbReference type="SAM" id="MobiDB-lite"/>
    </source>
</evidence>
<dbReference type="InterPro" id="IPR036875">
    <property type="entry name" value="Znf_CCHC_sf"/>
</dbReference>
<accession>A0ABD2W4Y3</accession>
<name>A0ABD2W4Y3_9HYME</name>
<comment type="caution">
    <text evidence="2">The sequence shown here is derived from an EMBL/GenBank/DDBJ whole genome shotgun (WGS) entry which is preliminary data.</text>
</comment>
<feature type="region of interest" description="Disordered" evidence="1">
    <location>
        <begin position="110"/>
        <end position="167"/>
    </location>
</feature>
<gene>
    <name evidence="2" type="ORF">TKK_017040</name>
</gene>